<reference evidence="2" key="1">
    <citation type="journal article" date="2020" name="Microbiol. Resour. Announc.">
        <title>Draft Genome Sequences of Thiorhodococcus mannitoliphagus and Thiorhodococcus minor, Purple Sulfur Photosynthetic Bacteria in the Gammaproteobacterial Family Chromatiaceae.</title>
        <authorList>
            <person name="Aviles F.A."/>
            <person name="Meyer T.E."/>
            <person name="Kyndt J.A."/>
        </authorList>
    </citation>
    <scope>NUCLEOTIDE SEQUENCE [LARGE SCALE GENOMIC DNA]</scope>
    <source>
        <strain evidence="2">DSM 18266</strain>
    </source>
</reference>
<dbReference type="InterPro" id="IPR013078">
    <property type="entry name" value="His_Pase_superF_clade-1"/>
</dbReference>
<dbReference type="PANTHER" id="PTHR48100">
    <property type="entry name" value="BROAD-SPECIFICITY PHOSPHATASE YOR283W-RELATED"/>
    <property type="match status" value="1"/>
</dbReference>
<dbReference type="SMART" id="SM00855">
    <property type="entry name" value="PGAM"/>
    <property type="match status" value="1"/>
</dbReference>
<dbReference type="AlphaFoldDB" id="A0A6P1DSY0"/>
<dbReference type="RefSeq" id="WP_164654319.1">
    <property type="nucleotide sequence ID" value="NZ_JAAIJR010000047.1"/>
</dbReference>
<dbReference type="PANTHER" id="PTHR48100:SF1">
    <property type="entry name" value="HISTIDINE PHOSPHATASE FAMILY PROTEIN-RELATED"/>
    <property type="match status" value="1"/>
</dbReference>
<evidence type="ECO:0000313" key="2">
    <source>
        <dbReference type="Proteomes" id="UP000471640"/>
    </source>
</evidence>
<gene>
    <name evidence="1" type="ORF">G3480_12985</name>
</gene>
<organism evidence="1 2">
    <name type="scientific">Thiorhodococcus mannitoliphagus</name>
    <dbReference type="NCBI Taxonomy" id="329406"/>
    <lineage>
        <taxon>Bacteria</taxon>
        <taxon>Pseudomonadati</taxon>
        <taxon>Pseudomonadota</taxon>
        <taxon>Gammaproteobacteria</taxon>
        <taxon>Chromatiales</taxon>
        <taxon>Chromatiaceae</taxon>
        <taxon>Thiorhodococcus</taxon>
    </lineage>
</organism>
<dbReference type="Proteomes" id="UP000471640">
    <property type="component" value="Unassembled WGS sequence"/>
</dbReference>
<name>A0A6P1DSY0_9GAMM</name>
<protein>
    <submittedName>
        <fullName evidence="1">Histidine phosphatase family protein</fullName>
    </submittedName>
</protein>
<comment type="caution">
    <text evidence="1">The sequence shown here is derived from an EMBL/GenBank/DDBJ whole genome shotgun (WGS) entry which is preliminary data.</text>
</comment>
<dbReference type="Pfam" id="PF00300">
    <property type="entry name" value="His_Phos_1"/>
    <property type="match status" value="1"/>
</dbReference>
<proteinExistence type="predicted"/>
<dbReference type="CDD" id="cd07067">
    <property type="entry name" value="HP_PGM_like"/>
    <property type="match status" value="1"/>
</dbReference>
<dbReference type="SUPFAM" id="SSF53254">
    <property type="entry name" value="Phosphoglycerate mutase-like"/>
    <property type="match status" value="1"/>
</dbReference>
<dbReference type="Gene3D" id="3.40.50.1240">
    <property type="entry name" value="Phosphoglycerate mutase-like"/>
    <property type="match status" value="1"/>
</dbReference>
<keyword evidence="2" id="KW-1185">Reference proteome</keyword>
<dbReference type="EMBL" id="JAAIJR010000047">
    <property type="protein sequence ID" value="NEX21218.1"/>
    <property type="molecule type" value="Genomic_DNA"/>
</dbReference>
<dbReference type="InterPro" id="IPR050275">
    <property type="entry name" value="PGM_Phosphatase"/>
</dbReference>
<accession>A0A6P1DSY0</accession>
<reference evidence="1 2" key="2">
    <citation type="submission" date="2020-02" db="EMBL/GenBank/DDBJ databases">
        <title>Genome sequences of Thiorhodococcus mannitoliphagus and Thiorhodococcus minor, purple sulfur photosynthetic bacteria in the gammaproteobacterial family, Chromatiaceae.</title>
        <authorList>
            <person name="Aviles F.A."/>
            <person name="Meyer T.E."/>
            <person name="Kyndt J.A."/>
        </authorList>
    </citation>
    <scope>NUCLEOTIDE SEQUENCE [LARGE SCALE GENOMIC DNA]</scope>
    <source>
        <strain evidence="1 2">DSM 18266</strain>
    </source>
</reference>
<evidence type="ECO:0000313" key="1">
    <source>
        <dbReference type="EMBL" id="NEX21218.1"/>
    </source>
</evidence>
<sequence>MGRIANLYLVRHAEANWSADSEDPSLTSIGKYQAEIIANKLLEKSVTKIVTSPMRRAEETSRIIASFLEVPIIRNKLFCEISSVNYGFSIISDVMQSILLSDNNLCAVSHGGLLRLIAESLGVDRFLLDRSRDRHGSAHALGEVWQLNLLEKKHRFYAKVGTQSESRPSFINLRLIGNE</sequence>
<dbReference type="InterPro" id="IPR029033">
    <property type="entry name" value="His_PPase_superfam"/>
</dbReference>
<dbReference type="GO" id="GO:0005737">
    <property type="term" value="C:cytoplasm"/>
    <property type="evidence" value="ECO:0007669"/>
    <property type="project" value="TreeGrafter"/>
</dbReference>
<dbReference type="GO" id="GO:0016791">
    <property type="term" value="F:phosphatase activity"/>
    <property type="evidence" value="ECO:0007669"/>
    <property type="project" value="TreeGrafter"/>
</dbReference>